<dbReference type="AlphaFoldDB" id="A0A455SGM0"/>
<protein>
    <submittedName>
        <fullName evidence="2">Uncharacterized protein</fullName>
    </submittedName>
</protein>
<keyword evidence="1" id="KW-0812">Transmembrane</keyword>
<reference evidence="2" key="1">
    <citation type="submission" date="2018-12" db="EMBL/GenBank/DDBJ databases">
        <title>Novel natural products biosynthetic potential of the class Ktedonobacteria.</title>
        <authorList>
            <person name="Zheng Y."/>
            <person name="Saitou A."/>
            <person name="Wang C.M."/>
            <person name="Toyoda A."/>
            <person name="Minakuchi Y."/>
            <person name="Sekiguchi Y."/>
            <person name="Ueda K."/>
            <person name="Takano H."/>
            <person name="Sakai Y."/>
            <person name="Yokota A."/>
            <person name="Yabe S."/>
        </authorList>
    </citation>
    <scope>NUCLEOTIDE SEQUENCE</scope>
    <source>
        <strain evidence="2">COM3</strain>
    </source>
</reference>
<keyword evidence="1" id="KW-0472">Membrane</keyword>
<proteinExistence type="predicted"/>
<gene>
    <name evidence="2" type="ORF">KTC_09030</name>
</gene>
<evidence type="ECO:0000256" key="1">
    <source>
        <dbReference type="SAM" id="Phobius"/>
    </source>
</evidence>
<evidence type="ECO:0000313" key="2">
    <source>
        <dbReference type="EMBL" id="BBH86152.1"/>
    </source>
</evidence>
<keyword evidence="1" id="KW-1133">Transmembrane helix</keyword>
<organism evidence="2">
    <name type="scientific">Thermosporothrix sp. COM3</name>
    <dbReference type="NCBI Taxonomy" id="2490863"/>
    <lineage>
        <taxon>Bacteria</taxon>
        <taxon>Bacillati</taxon>
        <taxon>Chloroflexota</taxon>
        <taxon>Ktedonobacteria</taxon>
        <taxon>Ktedonobacterales</taxon>
        <taxon>Thermosporotrichaceae</taxon>
        <taxon>Thermosporothrix</taxon>
    </lineage>
</organism>
<accession>A0A455SGM0</accession>
<sequence length="62" mass="7116">MVPCREHLRARISGSSHHMLRSHAALLTPVFVHVYVNGYVHVYVLLYLLYGERATLKINDVV</sequence>
<dbReference type="EMBL" id="AP019376">
    <property type="protein sequence ID" value="BBH86152.1"/>
    <property type="molecule type" value="Genomic_DNA"/>
</dbReference>
<name>A0A455SGM0_9CHLR</name>
<feature type="transmembrane region" description="Helical" evidence="1">
    <location>
        <begin position="30"/>
        <end position="50"/>
    </location>
</feature>